<dbReference type="AlphaFoldDB" id="A0A137PB21"/>
<dbReference type="PANTHER" id="PTHR24361:SF846">
    <property type="entry name" value="SERINE_THREONINE-PROTEIN KINASE DDB_G0291918-RELATED"/>
    <property type="match status" value="1"/>
</dbReference>
<dbReference type="GO" id="GO:0004674">
    <property type="term" value="F:protein serine/threonine kinase activity"/>
    <property type="evidence" value="ECO:0007669"/>
    <property type="project" value="TreeGrafter"/>
</dbReference>
<dbReference type="EMBL" id="KQ964459">
    <property type="protein sequence ID" value="KXN72174.1"/>
    <property type="molecule type" value="Genomic_DNA"/>
</dbReference>
<dbReference type="Pfam" id="PF00069">
    <property type="entry name" value="Pkinase"/>
    <property type="match status" value="1"/>
</dbReference>
<dbReference type="PROSITE" id="PS00108">
    <property type="entry name" value="PROTEIN_KINASE_ST"/>
    <property type="match status" value="1"/>
</dbReference>
<reference evidence="2 3" key="1">
    <citation type="journal article" date="2015" name="Genome Biol. Evol.">
        <title>Phylogenomic analyses indicate that early fungi evolved digesting cell walls of algal ancestors of land plants.</title>
        <authorList>
            <person name="Chang Y."/>
            <person name="Wang S."/>
            <person name="Sekimoto S."/>
            <person name="Aerts A.L."/>
            <person name="Choi C."/>
            <person name="Clum A."/>
            <person name="LaButti K.M."/>
            <person name="Lindquist E.A."/>
            <person name="Yee Ngan C."/>
            <person name="Ohm R.A."/>
            <person name="Salamov A.A."/>
            <person name="Grigoriev I.V."/>
            <person name="Spatafora J.W."/>
            <person name="Berbee M.L."/>
        </authorList>
    </citation>
    <scope>NUCLEOTIDE SEQUENCE [LARGE SCALE GENOMIC DNA]</scope>
    <source>
        <strain evidence="2 3">NRRL 28638</strain>
    </source>
</reference>
<feature type="domain" description="Protein kinase" evidence="1">
    <location>
        <begin position="49"/>
        <end position="296"/>
    </location>
</feature>
<evidence type="ECO:0000313" key="3">
    <source>
        <dbReference type="Proteomes" id="UP000070444"/>
    </source>
</evidence>
<dbReference type="InterPro" id="IPR053235">
    <property type="entry name" value="Ser_Thr_kinase"/>
</dbReference>
<keyword evidence="2" id="KW-0418">Kinase</keyword>
<dbReference type="Gene3D" id="1.10.510.10">
    <property type="entry name" value="Transferase(Phosphotransferase) domain 1"/>
    <property type="match status" value="1"/>
</dbReference>
<gene>
    <name evidence="2" type="ORF">CONCODRAFT_5106</name>
</gene>
<dbReference type="PROSITE" id="PS50011">
    <property type="entry name" value="PROTEIN_KINASE_DOM"/>
    <property type="match status" value="1"/>
</dbReference>
<dbReference type="PANTHER" id="PTHR24361">
    <property type="entry name" value="MITOGEN-ACTIVATED KINASE KINASE KINASE"/>
    <property type="match status" value="1"/>
</dbReference>
<dbReference type="Proteomes" id="UP000070444">
    <property type="component" value="Unassembled WGS sequence"/>
</dbReference>
<evidence type="ECO:0000259" key="1">
    <source>
        <dbReference type="PROSITE" id="PS50011"/>
    </source>
</evidence>
<dbReference type="InterPro" id="IPR000719">
    <property type="entry name" value="Prot_kinase_dom"/>
</dbReference>
<organism evidence="2 3">
    <name type="scientific">Conidiobolus coronatus (strain ATCC 28846 / CBS 209.66 / NRRL 28638)</name>
    <name type="common">Delacroixia coronata</name>
    <dbReference type="NCBI Taxonomy" id="796925"/>
    <lineage>
        <taxon>Eukaryota</taxon>
        <taxon>Fungi</taxon>
        <taxon>Fungi incertae sedis</taxon>
        <taxon>Zoopagomycota</taxon>
        <taxon>Entomophthoromycotina</taxon>
        <taxon>Entomophthoromycetes</taxon>
        <taxon>Entomophthorales</taxon>
        <taxon>Ancylistaceae</taxon>
        <taxon>Conidiobolus</taxon>
    </lineage>
</organism>
<dbReference type="InterPro" id="IPR011009">
    <property type="entry name" value="Kinase-like_dom_sf"/>
</dbReference>
<keyword evidence="3" id="KW-1185">Reference proteome</keyword>
<dbReference type="SUPFAM" id="SSF56112">
    <property type="entry name" value="Protein kinase-like (PK-like)"/>
    <property type="match status" value="1"/>
</dbReference>
<dbReference type="SMART" id="SM00220">
    <property type="entry name" value="S_TKc"/>
    <property type="match status" value="1"/>
</dbReference>
<dbReference type="GO" id="GO:0005524">
    <property type="term" value="F:ATP binding"/>
    <property type="evidence" value="ECO:0007669"/>
    <property type="project" value="InterPro"/>
</dbReference>
<dbReference type="STRING" id="796925.A0A137PB21"/>
<name>A0A137PB21_CONC2</name>
<dbReference type="InterPro" id="IPR008271">
    <property type="entry name" value="Ser/Thr_kinase_AS"/>
</dbReference>
<sequence>MKPASSKHNKLVKLKNIADIQVYFQEIQEKRNNLSKKYCKINFNNIHSFYLGKILGTGSFGTVYKAFYPKFRTCICFKVQSKKCNLIEYNSIRHIFTSLAPNTSNLIGQCYAGYFSQSDALLILPFYSEGSLLDLVNRHLQSRSRFTPVAVLKYSHQIVSILLILLKSNCSHNDIKPDNIMIRKGKLVLIDFGKARILSKTSNSKFGHLLDFEGAADTLYTIITLSYRSEYCKLAMPRNLIHLEGLMAPLINFLLFPQTRFNHYGSLDDAAVIQALNKFELQIKKSIEKEERSNMN</sequence>
<evidence type="ECO:0000313" key="2">
    <source>
        <dbReference type="EMBL" id="KXN72174.1"/>
    </source>
</evidence>
<proteinExistence type="predicted"/>
<dbReference type="GO" id="GO:0005737">
    <property type="term" value="C:cytoplasm"/>
    <property type="evidence" value="ECO:0007669"/>
    <property type="project" value="TreeGrafter"/>
</dbReference>
<accession>A0A137PB21</accession>
<keyword evidence="2" id="KW-0808">Transferase</keyword>
<protein>
    <submittedName>
        <fullName evidence="2">Kinase-like protein</fullName>
    </submittedName>
</protein>
<dbReference type="OrthoDB" id="4062651at2759"/>